<dbReference type="EMBL" id="JRPN01000020">
    <property type="protein sequence ID" value="KGT76300.1"/>
    <property type="molecule type" value="Genomic_DNA"/>
</dbReference>
<dbReference type="Gene3D" id="3.40.50.880">
    <property type="match status" value="1"/>
</dbReference>
<dbReference type="CDD" id="cd01741">
    <property type="entry name" value="GATase1_1"/>
    <property type="match status" value="1"/>
</dbReference>
<dbReference type="EC" id="6.3.5.2" evidence="2"/>
<dbReference type="SUPFAM" id="SSF52317">
    <property type="entry name" value="Class I glutamine amidotransferase-like"/>
    <property type="match status" value="1"/>
</dbReference>
<dbReference type="PANTHER" id="PTHR42695:SF5">
    <property type="entry name" value="GLUTAMINE AMIDOTRANSFERASE YLR126C-RELATED"/>
    <property type="match status" value="1"/>
</dbReference>
<evidence type="ECO:0000259" key="1">
    <source>
        <dbReference type="Pfam" id="PF00117"/>
    </source>
</evidence>
<sequence length="248" mass="26841">MFQRRRSAVALRHVAFEDLGLLAPIMEREGWNVSFCEAPVDDLSHSSIGDADLLIVLGGPIGVYETESYPFLSREIDLLERRLAQGLPTLGICLGAQLMAKALGARVYAGGEKEIGWGSVTLTDSGHASSLKPLGEGAPVLHWHGDTFDLPDNAARLASNENYGNQAFAFGNNALALQFHLEADPRQLEEWYVGHAVELASAKISVRELRARTAEVSKTVARAADRVFTTWFGQLGQGNAAGKTARAR</sequence>
<dbReference type="AlphaFoldDB" id="A0A0A3XPG5"/>
<proteinExistence type="predicted"/>
<reference evidence="2 3" key="1">
    <citation type="submission" date="2014-09" db="EMBL/GenBank/DDBJ databases">
        <title>Draft genome of Bradyrhizobium japonicum Is-34.</title>
        <authorList>
            <person name="Tsurumaru H."/>
            <person name="Yamakawa T."/>
            <person name="Hashimoto S."/>
            <person name="Okizaki K."/>
            <person name="Kanesaki Y."/>
            <person name="Yoshikawa H."/>
            <person name="Yajima S."/>
        </authorList>
    </citation>
    <scope>NUCLEOTIDE SEQUENCE [LARGE SCALE GENOMIC DNA]</scope>
    <source>
        <strain evidence="2 3">Is-34</strain>
    </source>
</reference>
<dbReference type="GO" id="GO:0016740">
    <property type="term" value="F:transferase activity"/>
    <property type="evidence" value="ECO:0007669"/>
    <property type="project" value="UniProtKB-KW"/>
</dbReference>
<dbReference type="NCBIfam" id="NF005458">
    <property type="entry name" value="PRK07053.1"/>
    <property type="match status" value="1"/>
</dbReference>
<evidence type="ECO:0000313" key="3">
    <source>
        <dbReference type="Proteomes" id="UP000030377"/>
    </source>
</evidence>
<dbReference type="InterPro" id="IPR044992">
    <property type="entry name" value="ChyE-like"/>
</dbReference>
<dbReference type="InterPro" id="IPR017926">
    <property type="entry name" value="GATASE"/>
</dbReference>
<dbReference type="GO" id="GO:0005829">
    <property type="term" value="C:cytosol"/>
    <property type="evidence" value="ECO:0007669"/>
    <property type="project" value="TreeGrafter"/>
</dbReference>
<dbReference type="InterPro" id="IPR029062">
    <property type="entry name" value="Class_I_gatase-like"/>
</dbReference>
<accession>A0A0A3XPG5</accession>
<protein>
    <submittedName>
        <fullName evidence="2">Glutamine amidotransferase</fullName>
        <ecNumber evidence="2">6.3.5.2</ecNumber>
    </submittedName>
</protein>
<name>A0A0A3XPG5_BRAJP</name>
<dbReference type="RefSeq" id="WP_041957606.1">
    <property type="nucleotide sequence ID" value="NZ_JRPN01000020.1"/>
</dbReference>
<evidence type="ECO:0000313" key="2">
    <source>
        <dbReference type="EMBL" id="KGT76300.1"/>
    </source>
</evidence>
<keyword evidence="2" id="KW-0315">Glutamine amidotransferase</keyword>
<comment type="caution">
    <text evidence="2">The sequence shown here is derived from an EMBL/GenBank/DDBJ whole genome shotgun (WGS) entry which is preliminary data.</text>
</comment>
<feature type="domain" description="Glutamine amidotransferase" evidence="1">
    <location>
        <begin position="47"/>
        <end position="188"/>
    </location>
</feature>
<dbReference type="GO" id="GO:0003922">
    <property type="term" value="F:GMP synthase (glutamine-hydrolyzing) activity"/>
    <property type="evidence" value="ECO:0007669"/>
    <property type="project" value="UniProtKB-EC"/>
</dbReference>
<dbReference type="PROSITE" id="PS51273">
    <property type="entry name" value="GATASE_TYPE_1"/>
    <property type="match status" value="1"/>
</dbReference>
<gene>
    <name evidence="2" type="ORF">MA20_26235</name>
</gene>
<dbReference type="Pfam" id="PF00117">
    <property type="entry name" value="GATase"/>
    <property type="match status" value="1"/>
</dbReference>
<dbReference type="Proteomes" id="UP000030377">
    <property type="component" value="Unassembled WGS sequence"/>
</dbReference>
<keyword evidence="2" id="KW-0436">Ligase</keyword>
<keyword evidence="2" id="KW-0808">Transferase</keyword>
<dbReference type="PANTHER" id="PTHR42695">
    <property type="entry name" value="GLUTAMINE AMIDOTRANSFERASE YLR126C-RELATED"/>
    <property type="match status" value="1"/>
</dbReference>
<organism evidence="2 3">
    <name type="scientific">Bradyrhizobium japonicum</name>
    <dbReference type="NCBI Taxonomy" id="375"/>
    <lineage>
        <taxon>Bacteria</taxon>
        <taxon>Pseudomonadati</taxon>
        <taxon>Pseudomonadota</taxon>
        <taxon>Alphaproteobacteria</taxon>
        <taxon>Hyphomicrobiales</taxon>
        <taxon>Nitrobacteraceae</taxon>
        <taxon>Bradyrhizobium</taxon>
    </lineage>
</organism>